<dbReference type="CDD" id="cd00829">
    <property type="entry name" value="SCP-x_thiolase"/>
    <property type="match status" value="1"/>
</dbReference>
<dbReference type="InterPro" id="IPR055140">
    <property type="entry name" value="Thiolase_C_2"/>
</dbReference>
<dbReference type="KEGG" id="ppel:H6H00_18885"/>
<evidence type="ECO:0000313" key="3">
    <source>
        <dbReference type="EMBL" id="QNG50307.1"/>
    </source>
</evidence>
<accession>A0A7G7MBZ6</accession>
<protein>
    <submittedName>
        <fullName evidence="3">Thiolase family protein</fullName>
    </submittedName>
</protein>
<dbReference type="GO" id="GO:0016747">
    <property type="term" value="F:acyltransferase activity, transferring groups other than amino-acyl groups"/>
    <property type="evidence" value="ECO:0007669"/>
    <property type="project" value="InterPro"/>
</dbReference>
<keyword evidence="4" id="KW-1185">Reference proteome</keyword>
<dbReference type="InterPro" id="IPR020616">
    <property type="entry name" value="Thiolase_N"/>
</dbReference>
<evidence type="ECO:0000259" key="1">
    <source>
        <dbReference type="Pfam" id="PF00108"/>
    </source>
</evidence>
<evidence type="ECO:0000313" key="4">
    <source>
        <dbReference type="Proteomes" id="UP000515728"/>
    </source>
</evidence>
<dbReference type="InterPro" id="IPR002155">
    <property type="entry name" value="Thiolase"/>
</dbReference>
<dbReference type="PANTHER" id="PTHR42870">
    <property type="entry name" value="ACETYL-COA C-ACETYLTRANSFERASE"/>
    <property type="match status" value="1"/>
</dbReference>
<dbReference type="Proteomes" id="UP000515728">
    <property type="component" value="Chromosome"/>
</dbReference>
<sequence length="387" mass="39976">MTVSPLRDAIAIVGVGESAYSRRSTVPVPTLMVQAVRDAIADAGIDIDEVDGIVSDAAVAPHLLPADELAANLGLSDRVFTAQMSVGGAGSVGAPLLAAQAIATGAATTVVCYFGVDWGSAPGGPYRFHGTDPYKAGLEMPFGFYGQPVYFAAVARRYMHRYGLTPEDLADVAISTRAWAALHPGAMKRTPLTRADHLSSPMIADPLRVLDCCLLTDGAAAFVMTSTARARDCRHRPVSVAGVSFSGAAMSGHSYLAQHEDYLSTPAQVTGPRALGMAGVGPEDVDFAEIYDCFTISCLLQAEDLGFAPKGAGATLFADGHAAPGGSLPINTHGGLLSHSYVLGINHVVEAVAQLRGGCGDRQVPGAEVGLVSGYAGWEHASLVLTA</sequence>
<dbReference type="Gene3D" id="3.40.47.10">
    <property type="match status" value="1"/>
</dbReference>
<dbReference type="Pfam" id="PF22691">
    <property type="entry name" value="Thiolase_C_1"/>
    <property type="match status" value="1"/>
</dbReference>
<dbReference type="Pfam" id="PF00108">
    <property type="entry name" value="Thiolase_N"/>
    <property type="match status" value="1"/>
</dbReference>
<dbReference type="RefSeq" id="WP_185717069.1">
    <property type="nucleotide sequence ID" value="NZ_BAAAWI010000001.1"/>
</dbReference>
<dbReference type="InterPro" id="IPR016039">
    <property type="entry name" value="Thiolase-like"/>
</dbReference>
<proteinExistence type="predicted"/>
<dbReference type="EMBL" id="CP060131">
    <property type="protein sequence ID" value="QNG50307.1"/>
    <property type="molecule type" value="Genomic_DNA"/>
</dbReference>
<evidence type="ECO:0000259" key="2">
    <source>
        <dbReference type="Pfam" id="PF22691"/>
    </source>
</evidence>
<gene>
    <name evidence="3" type="ORF">H6H00_18885</name>
</gene>
<reference evidence="3 4" key="1">
    <citation type="submission" date="2020-08" db="EMBL/GenBank/DDBJ databases">
        <authorList>
            <person name="Mo P."/>
        </authorList>
    </citation>
    <scope>NUCLEOTIDE SEQUENCE [LARGE SCALE GENOMIC DNA]</scope>
    <source>
        <strain evidence="3 4">CGMCC 4.1532</strain>
    </source>
</reference>
<dbReference type="AlphaFoldDB" id="A0A7G7MBZ6"/>
<dbReference type="PANTHER" id="PTHR42870:SF1">
    <property type="entry name" value="NON-SPECIFIC LIPID-TRANSFER PROTEIN-LIKE 2"/>
    <property type="match status" value="1"/>
</dbReference>
<dbReference type="SUPFAM" id="SSF53901">
    <property type="entry name" value="Thiolase-like"/>
    <property type="match status" value="2"/>
</dbReference>
<feature type="domain" description="Thiolase N-terminal" evidence="1">
    <location>
        <begin position="23"/>
        <end position="226"/>
    </location>
</feature>
<feature type="domain" description="Thiolase C-terminal" evidence="2">
    <location>
        <begin position="249"/>
        <end position="382"/>
    </location>
</feature>
<name>A0A7G7MBZ6_9PSEU</name>
<dbReference type="PIRSF" id="PIRSF000429">
    <property type="entry name" value="Ac-CoA_Ac_transf"/>
    <property type="match status" value="1"/>
</dbReference>
<organism evidence="3 4">
    <name type="scientific">Pseudonocardia petroleophila</name>
    <dbReference type="NCBI Taxonomy" id="37331"/>
    <lineage>
        <taxon>Bacteria</taxon>
        <taxon>Bacillati</taxon>
        <taxon>Actinomycetota</taxon>
        <taxon>Actinomycetes</taxon>
        <taxon>Pseudonocardiales</taxon>
        <taxon>Pseudonocardiaceae</taxon>
        <taxon>Pseudonocardia</taxon>
    </lineage>
</organism>